<organism evidence="1 2">
    <name type="scientific">Acetonema longum DSM 6540</name>
    <dbReference type="NCBI Taxonomy" id="1009370"/>
    <lineage>
        <taxon>Bacteria</taxon>
        <taxon>Bacillati</taxon>
        <taxon>Bacillota</taxon>
        <taxon>Negativicutes</taxon>
        <taxon>Acetonemataceae</taxon>
        <taxon>Acetonema</taxon>
    </lineage>
</organism>
<accession>F7NEB5</accession>
<comment type="caution">
    <text evidence="1">The sequence shown here is derived from an EMBL/GenBank/DDBJ whole genome shotgun (WGS) entry which is preliminary data.</text>
</comment>
<keyword evidence="2" id="KW-1185">Reference proteome</keyword>
<protein>
    <submittedName>
        <fullName evidence="1">Uncharacterized protein</fullName>
    </submittedName>
</protein>
<evidence type="ECO:0000313" key="2">
    <source>
        <dbReference type="Proteomes" id="UP000003240"/>
    </source>
</evidence>
<gene>
    <name evidence="1" type="ORF">ALO_01889</name>
</gene>
<sequence>MIRIVSDFPTPTWSAGVALVNPGDGQQSVINLFPRAGMLVSYTILTTNTPVAAANVQIYHDAMSSAAESRWIWTCDFPAIPPLRRTIKIGEMIIC</sequence>
<dbReference type="AlphaFoldDB" id="F7NEB5"/>
<evidence type="ECO:0000313" key="1">
    <source>
        <dbReference type="EMBL" id="EGO65627.1"/>
    </source>
</evidence>
<dbReference type="RefSeq" id="WP_004092196.1">
    <property type="nucleotide sequence ID" value="NZ_AFGF01000016.1"/>
</dbReference>
<dbReference type="Proteomes" id="UP000003240">
    <property type="component" value="Unassembled WGS sequence"/>
</dbReference>
<proteinExistence type="predicted"/>
<reference evidence="1 2" key="1">
    <citation type="journal article" date="2011" name="EMBO J.">
        <title>Structural diversity of bacterial flagellar motors.</title>
        <authorList>
            <person name="Chen S."/>
            <person name="Beeby M."/>
            <person name="Murphy G.E."/>
            <person name="Leadbetter J.R."/>
            <person name="Hendrixson D.R."/>
            <person name="Briegel A."/>
            <person name="Li Z."/>
            <person name="Shi J."/>
            <person name="Tocheva E.I."/>
            <person name="Muller A."/>
            <person name="Dobro M.J."/>
            <person name="Jensen G.J."/>
        </authorList>
    </citation>
    <scope>NUCLEOTIDE SEQUENCE [LARGE SCALE GENOMIC DNA]</scope>
    <source>
        <strain evidence="1 2">DSM 6540</strain>
    </source>
</reference>
<dbReference type="OrthoDB" id="1455584at1239"/>
<dbReference type="STRING" id="1009370.ALO_01889"/>
<name>F7NEB5_9FIRM</name>
<dbReference type="EMBL" id="AFGF01000016">
    <property type="protein sequence ID" value="EGO65627.1"/>
    <property type="molecule type" value="Genomic_DNA"/>
</dbReference>